<dbReference type="EMBL" id="CAFBIZ010000298">
    <property type="protein sequence ID" value="CAB4852691.1"/>
    <property type="molecule type" value="Genomic_DNA"/>
</dbReference>
<gene>
    <name evidence="2" type="ORF">UFOPK3268_01764</name>
</gene>
<organism evidence="2">
    <name type="scientific">freshwater metagenome</name>
    <dbReference type="NCBI Taxonomy" id="449393"/>
    <lineage>
        <taxon>unclassified sequences</taxon>
        <taxon>metagenomes</taxon>
        <taxon>ecological metagenomes</taxon>
    </lineage>
</organism>
<accession>A0A6J7C670</accession>
<protein>
    <submittedName>
        <fullName evidence="2">Unannotated protein</fullName>
    </submittedName>
</protein>
<name>A0A6J7C670_9ZZZZ</name>
<proteinExistence type="predicted"/>
<evidence type="ECO:0000256" key="1">
    <source>
        <dbReference type="SAM" id="MobiDB-lite"/>
    </source>
</evidence>
<sequence length="133" mass="13994">MVMSAAMNGFASPTTMQWLISQWARRRSSSAAGATFFPPAVTRISFLRPVIVRYPSSSSAPRSPECSQPSASRIAAVPSGSAQYPMKTCGPRRRTSPSSAILTEAPGNGRPTVPIRSALGRFTVVAPAVSVSP</sequence>
<feature type="compositionally biased region" description="Low complexity" evidence="1">
    <location>
        <begin position="55"/>
        <end position="67"/>
    </location>
</feature>
<reference evidence="2" key="1">
    <citation type="submission" date="2020-05" db="EMBL/GenBank/DDBJ databases">
        <authorList>
            <person name="Chiriac C."/>
            <person name="Salcher M."/>
            <person name="Ghai R."/>
            <person name="Kavagutti S V."/>
        </authorList>
    </citation>
    <scope>NUCLEOTIDE SEQUENCE</scope>
</reference>
<feature type="region of interest" description="Disordered" evidence="1">
    <location>
        <begin position="55"/>
        <end position="74"/>
    </location>
</feature>
<feature type="region of interest" description="Disordered" evidence="1">
    <location>
        <begin position="82"/>
        <end position="112"/>
    </location>
</feature>
<evidence type="ECO:0000313" key="2">
    <source>
        <dbReference type="EMBL" id="CAB4852691.1"/>
    </source>
</evidence>
<dbReference type="AlphaFoldDB" id="A0A6J7C670"/>